<comment type="subcellular location">
    <subcellularLocation>
        <location evidence="1">Nucleus</location>
        <location evidence="1">Nucleolus</location>
    </subcellularLocation>
</comment>
<gene>
    <name evidence="9" type="ORF">OBRU01_14511</name>
</gene>
<keyword evidence="6" id="KW-0539">Nucleus</keyword>
<evidence type="ECO:0000313" key="9">
    <source>
        <dbReference type="EMBL" id="KOB70990.1"/>
    </source>
</evidence>
<protein>
    <submittedName>
        <fullName evidence="9">Nucleolar protein 11</fullName>
    </submittedName>
</protein>
<comment type="caution">
    <text evidence="9">The sequence shown here is derived from an EMBL/GenBank/DDBJ whole genome shotgun (WGS) entry which is preliminary data.</text>
</comment>
<proteinExistence type="predicted"/>
<keyword evidence="3" id="KW-0805">Transcription regulation</keyword>
<dbReference type="InterPro" id="IPR048897">
    <property type="entry name" value="Nol11_C"/>
</dbReference>
<evidence type="ECO:0000259" key="7">
    <source>
        <dbReference type="Pfam" id="PF08168"/>
    </source>
</evidence>
<evidence type="ECO:0000259" key="8">
    <source>
        <dbReference type="Pfam" id="PF20998"/>
    </source>
</evidence>
<dbReference type="InterPro" id="IPR012584">
    <property type="entry name" value="NOL11_N"/>
</dbReference>
<dbReference type="Pfam" id="PF08168">
    <property type="entry name" value="NOL11_N"/>
    <property type="match status" value="1"/>
</dbReference>
<feature type="domain" description="Nucleolar protein 11 C-terminal" evidence="8">
    <location>
        <begin position="344"/>
        <end position="549"/>
    </location>
</feature>
<dbReference type="GO" id="GO:0003723">
    <property type="term" value="F:RNA binding"/>
    <property type="evidence" value="ECO:0007669"/>
    <property type="project" value="TreeGrafter"/>
</dbReference>
<keyword evidence="2" id="KW-0698">rRNA processing</keyword>
<organism evidence="9 10">
    <name type="scientific">Operophtera brumata</name>
    <name type="common">Winter moth</name>
    <name type="synonym">Phalaena brumata</name>
    <dbReference type="NCBI Taxonomy" id="104452"/>
    <lineage>
        <taxon>Eukaryota</taxon>
        <taxon>Metazoa</taxon>
        <taxon>Ecdysozoa</taxon>
        <taxon>Arthropoda</taxon>
        <taxon>Hexapoda</taxon>
        <taxon>Insecta</taxon>
        <taxon>Pterygota</taxon>
        <taxon>Neoptera</taxon>
        <taxon>Endopterygota</taxon>
        <taxon>Lepidoptera</taxon>
        <taxon>Glossata</taxon>
        <taxon>Ditrysia</taxon>
        <taxon>Geometroidea</taxon>
        <taxon>Geometridae</taxon>
        <taxon>Larentiinae</taxon>
        <taxon>Operophtera</taxon>
    </lineage>
</organism>
<keyword evidence="5" id="KW-0804">Transcription</keyword>
<sequence length="549" mass="62739">MAKLHNYYILCPLIDQKSFLGVAEDREDEHVIVTLGRNVVNKYRLSDQKQVSGWTSRDHITAPVIYDATQDKYVGVFNNNTLKSWDGDSTNLDKLKKFKFPINILKLIPRETTAPLVVFTNGNSASLPYAIDNRKTYESKSLLRDTDKIVDLSCWKLNATDYICYVIKSEDVFEIVSCSLRDELGDLDKSNFNREKITRSDGAYVVGELVHKQHVIGTVPWIGTTSTVSIATMGKNHLILFGSNKNQEGAIIVAYNYSLGVGSCRYPMKMYRENAKVYCYHKRIVLEASNHIGMLPFTLESKRNLSSLLGSHEIIIDEKPEVADWNLTAEPVTELTTLQENATRLGITERKACAQIIPDLIQNDEYEQLVTLLEEFNDLPESVMGTLFRYATRRLNPKNLDITKKEFKESIEHTDEDNFKLLNSIFKITVCDALVIPHLREALTIDESLFILWYIARLLFQSEEPLDLNEESRLCDWLTLIMDAFYQQYLISKDVKVTEVLSSVRRDVGGQIRGLNSCSEVIAELQKMKTTGKKQTDAEQYYTIEIMNL</sequence>
<evidence type="ECO:0000256" key="4">
    <source>
        <dbReference type="ARBA" id="ARBA00023159"/>
    </source>
</evidence>
<evidence type="ECO:0000256" key="2">
    <source>
        <dbReference type="ARBA" id="ARBA00022552"/>
    </source>
</evidence>
<dbReference type="InterPro" id="IPR042859">
    <property type="entry name" value="NOL11"/>
</dbReference>
<dbReference type="PANTHER" id="PTHR15633:SF2">
    <property type="entry name" value="NUCLEOLAR PROTEIN 11"/>
    <property type="match status" value="1"/>
</dbReference>
<name>A0A0L7L6G2_OPEBR</name>
<dbReference type="STRING" id="104452.A0A0L7L6G2"/>
<evidence type="ECO:0000256" key="6">
    <source>
        <dbReference type="ARBA" id="ARBA00023242"/>
    </source>
</evidence>
<accession>A0A0L7L6G2</accession>
<dbReference type="PANTHER" id="PTHR15633">
    <property type="entry name" value="NUCLEOLAR PROTEIN 11"/>
    <property type="match status" value="1"/>
</dbReference>
<dbReference type="GO" id="GO:0005730">
    <property type="term" value="C:nucleolus"/>
    <property type="evidence" value="ECO:0007669"/>
    <property type="project" value="UniProtKB-SubCell"/>
</dbReference>
<dbReference type="Proteomes" id="UP000037510">
    <property type="component" value="Unassembled WGS sequence"/>
</dbReference>
<evidence type="ECO:0000313" key="10">
    <source>
        <dbReference type="Proteomes" id="UP000037510"/>
    </source>
</evidence>
<evidence type="ECO:0000256" key="3">
    <source>
        <dbReference type="ARBA" id="ARBA00023015"/>
    </source>
</evidence>
<evidence type="ECO:0000256" key="1">
    <source>
        <dbReference type="ARBA" id="ARBA00004604"/>
    </source>
</evidence>
<dbReference type="GO" id="GO:0030490">
    <property type="term" value="P:maturation of SSU-rRNA"/>
    <property type="evidence" value="ECO:0007669"/>
    <property type="project" value="InterPro"/>
</dbReference>
<dbReference type="Pfam" id="PF20998">
    <property type="entry name" value="Nol11_C"/>
    <property type="match status" value="1"/>
</dbReference>
<dbReference type="EMBL" id="JTDY01002659">
    <property type="protein sequence ID" value="KOB70990.1"/>
    <property type="molecule type" value="Genomic_DNA"/>
</dbReference>
<evidence type="ECO:0000256" key="5">
    <source>
        <dbReference type="ARBA" id="ARBA00023163"/>
    </source>
</evidence>
<dbReference type="AlphaFoldDB" id="A0A0L7L6G2"/>
<feature type="domain" description="Nucleolar protein 11 N-terminal" evidence="7">
    <location>
        <begin position="1"/>
        <end position="156"/>
    </location>
</feature>
<keyword evidence="4" id="KW-0010">Activator</keyword>
<reference evidence="9 10" key="1">
    <citation type="journal article" date="2015" name="Genome Biol. Evol.">
        <title>The genome of winter moth (Operophtera brumata) provides a genomic perspective on sexual dimorphism and phenology.</title>
        <authorList>
            <person name="Derks M.F."/>
            <person name="Smit S."/>
            <person name="Salis L."/>
            <person name="Schijlen E."/>
            <person name="Bossers A."/>
            <person name="Mateman C."/>
            <person name="Pijl A.S."/>
            <person name="de Ridder D."/>
            <person name="Groenen M.A."/>
            <person name="Visser M.E."/>
            <person name="Megens H.J."/>
        </authorList>
    </citation>
    <scope>NUCLEOTIDE SEQUENCE [LARGE SCALE GENOMIC DNA]</scope>
    <source>
        <strain evidence="9">WM2013NL</strain>
        <tissue evidence="9">Head and thorax</tissue>
    </source>
</reference>
<keyword evidence="10" id="KW-1185">Reference proteome</keyword>